<dbReference type="Proteomes" id="UP000199111">
    <property type="component" value="Unassembled WGS sequence"/>
</dbReference>
<protein>
    <submittedName>
        <fullName evidence="2">Uncharacterized protein</fullName>
    </submittedName>
</protein>
<evidence type="ECO:0000313" key="2">
    <source>
        <dbReference type="EMBL" id="SFK54999.1"/>
    </source>
</evidence>
<dbReference type="Gene3D" id="2.30.320.10">
    <property type="entry name" value="YwqG-like"/>
    <property type="match status" value="1"/>
</dbReference>
<reference evidence="3" key="1">
    <citation type="submission" date="2016-10" db="EMBL/GenBank/DDBJ databases">
        <authorList>
            <person name="Varghese N."/>
            <person name="Submissions S."/>
        </authorList>
    </citation>
    <scope>NUCLEOTIDE SEQUENCE [LARGE SCALE GENOMIC DNA]</scope>
    <source>
        <strain evidence="3">CGMCC 4.2126</strain>
    </source>
</reference>
<dbReference type="EMBL" id="FOQY01000028">
    <property type="protein sequence ID" value="SFK54999.1"/>
    <property type="molecule type" value="Genomic_DNA"/>
</dbReference>
<feature type="compositionally biased region" description="Low complexity" evidence="1">
    <location>
        <begin position="225"/>
        <end position="248"/>
    </location>
</feature>
<evidence type="ECO:0000313" key="3">
    <source>
        <dbReference type="Proteomes" id="UP000199111"/>
    </source>
</evidence>
<name>A0A1I4AGY0_9ACTN</name>
<keyword evidence="3" id="KW-1185">Reference proteome</keyword>
<organism evidence="2 3">
    <name type="scientific">Streptosporangium canum</name>
    <dbReference type="NCBI Taxonomy" id="324952"/>
    <lineage>
        <taxon>Bacteria</taxon>
        <taxon>Bacillati</taxon>
        <taxon>Actinomycetota</taxon>
        <taxon>Actinomycetes</taxon>
        <taxon>Streptosporangiales</taxon>
        <taxon>Streptosporangiaceae</taxon>
        <taxon>Streptosporangium</taxon>
    </lineage>
</organism>
<accession>A0A1I4AGY0</accession>
<gene>
    <name evidence="2" type="ORF">SAMN05216275_12833</name>
</gene>
<dbReference type="AlphaFoldDB" id="A0A1I4AGY0"/>
<sequence length="258" mass="27927">MNLSVREAVLDAGRALAVPDPVTEAFIRLLRPCIYLCPYDELPQELKKDARPAARALGFPHLPEDVEVPSYRSHVVTIDCAALPADVLDIDFPADGHLVILAEITDDPEDGVIIHLPAGTETVERHSQSKSHEPFPLYAVPGTTKPDPLHWSQVAEAADYAEGDAERARLVTKLIDEIGEIPDVRWKYDLQLGGYSRAFHTRSKTAGRHCSSPSRRARSSGTVASPSSRGPGSRSQSTATTNSSSTSSADISRAGGRR</sequence>
<evidence type="ECO:0000256" key="1">
    <source>
        <dbReference type="SAM" id="MobiDB-lite"/>
    </source>
</evidence>
<dbReference type="RefSeq" id="WP_218158871.1">
    <property type="nucleotide sequence ID" value="NZ_FOQY01000028.1"/>
</dbReference>
<feature type="compositionally biased region" description="Polar residues" evidence="1">
    <location>
        <begin position="211"/>
        <end position="224"/>
    </location>
</feature>
<feature type="region of interest" description="Disordered" evidence="1">
    <location>
        <begin position="203"/>
        <end position="258"/>
    </location>
</feature>
<proteinExistence type="predicted"/>
<dbReference type="GeneID" id="96301829"/>